<evidence type="ECO:0000313" key="4">
    <source>
        <dbReference type="EMBL" id="MDS0260429.1"/>
    </source>
</evidence>
<evidence type="ECO:0000256" key="2">
    <source>
        <dbReference type="SAM" id="MobiDB-lite"/>
    </source>
</evidence>
<dbReference type="PROSITE" id="PS50966">
    <property type="entry name" value="ZF_SWIM"/>
    <property type="match status" value="1"/>
</dbReference>
<dbReference type="InterPro" id="IPR007527">
    <property type="entry name" value="Znf_SWIM"/>
</dbReference>
<evidence type="ECO:0000256" key="1">
    <source>
        <dbReference type="PROSITE-ProRule" id="PRU00325"/>
    </source>
</evidence>
<feature type="domain" description="SWIM-type" evidence="3">
    <location>
        <begin position="54"/>
        <end position="86"/>
    </location>
</feature>
<evidence type="ECO:0000313" key="5">
    <source>
        <dbReference type="Proteomes" id="UP001259659"/>
    </source>
</evidence>
<name>A0ABU2FDU5_9EURY</name>
<protein>
    <submittedName>
        <fullName evidence="4">SWIM zinc finger family protein</fullName>
    </submittedName>
</protein>
<gene>
    <name evidence="4" type="ORF">NDI56_13575</name>
</gene>
<proteinExistence type="predicted"/>
<feature type="region of interest" description="Disordered" evidence="2">
    <location>
        <begin position="1"/>
        <end position="20"/>
    </location>
</feature>
<dbReference type="Pfam" id="PF04434">
    <property type="entry name" value="SWIM"/>
    <property type="match status" value="1"/>
</dbReference>
<evidence type="ECO:0000259" key="3">
    <source>
        <dbReference type="PROSITE" id="PS50966"/>
    </source>
</evidence>
<keyword evidence="1" id="KW-0479">Metal-binding</keyword>
<sequence length="210" mass="23857">MTLIYPSDDSEPTALAPDPSRLEPRAARAWTERMVVDRREDHSYAVTTESGHTYRVDLRDHSCSCPDHRIRGEQCKHLRRVAIEITARRVAPPGRERARCDVCGSVTFVRADDAPPHRCRHCGLVAGDVVVDRETGKRLVVARVLDERADEHVIQATGETVAEYERNDGYPVDDAVVEATYLSAVRRSRPPRRYAFPRSRLDRTDEQLVE</sequence>
<keyword evidence="5" id="KW-1185">Reference proteome</keyword>
<keyword evidence="1" id="KW-0863">Zinc-finger</keyword>
<organism evidence="4 5">
    <name type="scientific">Haloarcula saliterrae</name>
    <dbReference type="NCBI Taxonomy" id="2950534"/>
    <lineage>
        <taxon>Archaea</taxon>
        <taxon>Methanobacteriati</taxon>
        <taxon>Methanobacteriota</taxon>
        <taxon>Stenosarchaea group</taxon>
        <taxon>Halobacteria</taxon>
        <taxon>Halobacteriales</taxon>
        <taxon>Haloarculaceae</taxon>
        <taxon>Haloarcula</taxon>
    </lineage>
</organism>
<accession>A0ABU2FDU5</accession>
<reference evidence="4 5" key="1">
    <citation type="submission" date="2022-06" db="EMBL/GenBank/DDBJ databases">
        <title>Haloarcula sp. a new haloarchaeum isolate from saline soil.</title>
        <authorList>
            <person name="Strakova D."/>
            <person name="Galisteo C."/>
            <person name="Sanchez-Porro C."/>
            <person name="Ventosa A."/>
        </authorList>
    </citation>
    <scope>NUCLEOTIDE SEQUENCE [LARGE SCALE GENOMIC DNA]</scope>
    <source>
        <strain evidence="4 5">S1CR25-12</strain>
    </source>
</reference>
<keyword evidence="1" id="KW-0862">Zinc</keyword>
<dbReference type="Proteomes" id="UP001259659">
    <property type="component" value="Unassembled WGS sequence"/>
</dbReference>
<dbReference type="RefSeq" id="WP_310920091.1">
    <property type="nucleotide sequence ID" value="NZ_JAMQON010000003.1"/>
</dbReference>
<dbReference type="EMBL" id="JAMQON010000003">
    <property type="protein sequence ID" value="MDS0260429.1"/>
    <property type="molecule type" value="Genomic_DNA"/>
</dbReference>
<comment type="caution">
    <text evidence="4">The sequence shown here is derived from an EMBL/GenBank/DDBJ whole genome shotgun (WGS) entry which is preliminary data.</text>
</comment>
<dbReference type="SUPFAM" id="SSF57783">
    <property type="entry name" value="Zinc beta-ribbon"/>
    <property type="match status" value="1"/>
</dbReference>